<feature type="transmembrane region" description="Helical" evidence="14">
    <location>
        <begin position="177"/>
        <end position="198"/>
    </location>
</feature>
<feature type="transmembrane region" description="Helical" evidence="14">
    <location>
        <begin position="146"/>
        <end position="165"/>
    </location>
</feature>
<evidence type="ECO:0000256" key="10">
    <source>
        <dbReference type="ARBA" id="ARBA00023166"/>
    </source>
</evidence>
<organism evidence="16 17">
    <name type="scientific">Dimargaris cristalligena</name>
    <dbReference type="NCBI Taxonomy" id="215637"/>
    <lineage>
        <taxon>Eukaryota</taxon>
        <taxon>Fungi</taxon>
        <taxon>Fungi incertae sedis</taxon>
        <taxon>Zoopagomycota</taxon>
        <taxon>Kickxellomycotina</taxon>
        <taxon>Dimargaritomycetes</taxon>
        <taxon>Dimargaritales</taxon>
        <taxon>Dimargaritaceae</taxon>
        <taxon>Dimargaris</taxon>
    </lineage>
</organism>
<evidence type="ECO:0000313" key="17">
    <source>
        <dbReference type="Proteomes" id="UP000268162"/>
    </source>
</evidence>
<feature type="transmembrane region" description="Helical" evidence="14">
    <location>
        <begin position="111"/>
        <end position="134"/>
    </location>
</feature>
<evidence type="ECO:0000256" key="1">
    <source>
        <dbReference type="ARBA" id="ARBA00004141"/>
    </source>
</evidence>
<keyword evidence="4 13" id="KW-0812">Transmembrane</keyword>
<keyword evidence="11" id="KW-0753">Steroid metabolism</keyword>
<evidence type="ECO:0000256" key="3">
    <source>
        <dbReference type="ARBA" id="ARBA00022516"/>
    </source>
</evidence>
<keyword evidence="17" id="KW-1185">Reference proteome</keyword>
<evidence type="ECO:0000256" key="4">
    <source>
        <dbReference type="ARBA" id="ARBA00022692"/>
    </source>
</evidence>
<feature type="domain" description="EXPERA" evidence="15">
    <location>
        <begin position="55"/>
        <end position="197"/>
    </location>
</feature>
<keyword evidence="9 13" id="KW-0472">Membrane</keyword>
<keyword evidence="5" id="KW-0752">Steroid biosynthesis</keyword>
<evidence type="ECO:0000256" key="14">
    <source>
        <dbReference type="SAM" id="Phobius"/>
    </source>
</evidence>
<dbReference type="Pfam" id="PF05241">
    <property type="entry name" value="EBP"/>
    <property type="match status" value="1"/>
</dbReference>
<keyword evidence="10" id="KW-1207">Sterol metabolism</keyword>
<keyword evidence="3" id="KW-0444">Lipid biosynthesis</keyword>
<keyword evidence="8" id="KW-0443">Lipid metabolism</keyword>
<dbReference type="GO" id="GO:0016020">
    <property type="term" value="C:membrane"/>
    <property type="evidence" value="ECO:0007669"/>
    <property type="project" value="UniProtKB-SubCell"/>
</dbReference>
<comment type="subcellular location">
    <subcellularLocation>
        <location evidence="1">Membrane</location>
        <topology evidence="1">Multi-pass membrane protein</topology>
    </subcellularLocation>
</comment>
<evidence type="ECO:0000256" key="8">
    <source>
        <dbReference type="ARBA" id="ARBA00023098"/>
    </source>
</evidence>
<dbReference type="GO" id="GO:0004769">
    <property type="term" value="F:steroid Delta-isomerase activity"/>
    <property type="evidence" value="ECO:0007669"/>
    <property type="project" value="TreeGrafter"/>
</dbReference>
<comment type="similarity">
    <text evidence="2">Belongs to the EBP family.</text>
</comment>
<dbReference type="GO" id="GO:0016126">
    <property type="term" value="P:sterol biosynthetic process"/>
    <property type="evidence" value="ECO:0007669"/>
    <property type="project" value="UniProtKB-KW"/>
</dbReference>
<evidence type="ECO:0000256" key="11">
    <source>
        <dbReference type="ARBA" id="ARBA00023221"/>
    </source>
</evidence>
<name>A0A4P9ZN77_9FUNG</name>
<dbReference type="PANTHER" id="PTHR14207:SF0">
    <property type="entry name" value="3-BETA-HYDROXYSTEROID-DELTA(8),DELTA(7)-ISOMERASE"/>
    <property type="match status" value="1"/>
</dbReference>
<dbReference type="GO" id="GO:0000247">
    <property type="term" value="F:C-8 sterol isomerase activity"/>
    <property type="evidence" value="ECO:0007669"/>
    <property type="project" value="TreeGrafter"/>
</dbReference>
<reference evidence="17" key="1">
    <citation type="journal article" date="2018" name="Nat. Microbiol.">
        <title>Leveraging single-cell genomics to expand the fungal tree of life.</title>
        <authorList>
            <person name="Ahrendt S.R."/>
            <person name="Quandt C.A."/>
            <person name="Ciobanu D."/>
            <person name="Clum A."/>
            <person name="Salamov A."/>
            <person name="Andreopoulos B."/>
            <person name="Cheng J.F."/>
            <person name="Woyke T."/>
            <person name="Pelin A."/>
            <person name="Henrissat B."/>
            <person name="Reynolds N.K."/>
            <person name="Benny G.L."/>
            <person name="Smith M.E."/>
            <person name="James T.Y."/>
            <person name="Grigoriev I.V."/>
        </authorList>
    </citation>
    <scope>NUCLEOTIDE SEQUENCE [LARGE SCALE GENOMIC DNA]</scope>
    <source>
        <strain evidence="17">RSA 468</strain>
    </source>
</reference>
<keyword evidence="6 13" id="KW-1133">Transmembrane helix</keyword>
<dbReference type="InterPro" id="IPR033118">
    <property type="entry name" value="EXPERA"/>
</dbReference>
<protein>
    <submittedName>
        <fullName evidence="16">Emopamil-binding protein</fullName>
    </submittedName>
</protein>
<evidence type="ECO:0000256" key="7">
    <source>
        <dbReference type="ARBA" id="ARBA00023011"/>
    </source>
</evidence>
<dbReference type="EMBL" id="ML003093">
    <property type="protein sequence ID" value="RKP34723.1"/>
    <property type="molecule type" value="Genomic_DNA"/>
</dbReference>
<dbReference type="GO" id="GO:0047750">
    <property type="term" value="F:cholestenol delta-isomerase activity"/>
    <property type="evidence" value="ECO:0007669"/>
    <property type="project" value="InterPro"/>
</dbReference>
<dbReference type="PROSITE" id="PS51751">
    <property type="entry name" value="EXPERA"/>
    <property type="match status" value="1"/>
</dbReference>
<evidence type="ECO:0000256" key="13">
    <source>
        <dbReference type="PROSITE-ProRule" id="PRU01087"/>
    </source>
</evidence>
<dbReference type="InterPro" id="IPR007905">
    <property type="entry name" value="EBP"/>
</dbReference>
<evidence type="ECO:0000256" key="12">
    <source>
        <dbReference type="ARBA" id="ARBA00023235"/>
    </source>
</evidence>
<evidence type="ECO:0000256" key="5">
    <source>
        <dbReference type="ARBA" id="ARBA00022955"/>
    </source>
</evidence>
<evidence type="ECO:0000256" key="9">
    <source>
        <dbReference type="ARBA" id="ARBA00023136"/>
    </source>
</evidence>
<feature type="transmembrane region" description="Helical" evidence="14">
    <location>
        <begin position="20"/>
        <end position="46"/>
    </location>
</feature>
<evidence type="ECO:0000256" key="6">
    <source>
        <dbReference type="ARBA" id="ARBA00022989"/>
    </source>
</evidence>
<evidence type="ECO:0000313" key="16">
    <source>
        <dbReference type="EMBL" id="RKP34723.1"/>
    </source>
</evidence>
<evidence type="ECO:0000256" key="2">
    <source>
        <dbReference type="ARBA" id="ARBA00008337"/>
    </source>
</evidence>
<keyword evidence="7" id="KW-0756">Sterol biosynthesis</keyword>
<feature type="transmembrane region" description="Helical" evidence="14">
    <location>
        <begin position="58"/>
        <end position="79"/>
    </location>
</feature>
<evidence type="ECO:0000259" key="15">
    <source>
        <dbReference type="PROSITE" id="PS51751"/>
    </source>
</evidence>
<accession>A0A4P9ZN77</accession>
<dbReference type="AlphaFoldDB" id="A0A4P9ZN77"/>
<dbReference type="PANTHER" id="PTHR14207">
    <property type="entry name" value="STEROL ISOMERASE"/>
    <property type="match status" value="1"/>
</dbReference>
<gene>
    <name evidence="16" type="ORF">BJ085DRAFT_14397</name>
</gene>
<dbReference type="STRING" id="215637.A0A4P9ZN77"/>
<dbReference type="Proteomes" id="UP000268162">
    <property type="component" value="Unassembled WGS sequence"/>
</dbReference>
<keyword evidence="12" id="KW-0413">Isomerase</keyword>
<proteinExistence type="inferred from homology"/>
<sequence>MSSHPFYPVTLALPHYVPPQWAVSHLLPIFFAAVVIVLGVAGILVGRVQPRLSATDRTIFLWLCLSAVVHLVLEGYYVVYHVQLAGVSSVLADLWKEYALADSRYLSADSAVLAVELITVVMEGPGLLFAAYALATRSPLRHPLQLIISVGQLYGSLVYMFSMWYDTWRYMTPLPYYYYFYFWGMNLAWVVVPSILICQSWSALVRFASLDSNTPAAKKDK</sequence>
<dbReference type="GO" id="GO:0005783">
    <property type="term" value="C:endoplasmic reticulum"/>
    <property type="evidence" value="ECO:0007669"/>
    <property type="project" value="TreeGrafter"/>
</dbReference>